<proteinExistence type="predicted"/>
<reference evidence="10" key="1">
    <citation type="journal article" date="2019" name="Int. J. Syst. Evol. Microbiol.">
        <title>The Global Catalogue of Microorganisms (GCM) 10K type strain sequencing project: providing services to taxonomists for standard genome sequencing and annotation.</title>
        <authorList>
            <consortium name="The Broad Institute Genomics Platform"/>
            <consortium name="The Broad Institute Genome Sequencing Center for Infectious Disease"/>
            <person name="Wu L."/>
            <person name="Ma J."/>
        </authorList>
    </citation>
    <scope>NUCLEOTIDE SEQUENCE [LARGE SCALE GENOMIC DNA]</scope>
    <source>
        <strain evidence="10">CGMCC 1.12750</strain>
    </source>
</reference>
<evidence type="ECO:0000313" key="10">
    <source>
        <dbReference type="Proteomes" id="UP001596516"/>
    </source>
</evidence>
<dbReference type="Gene3D" id="3.30.70.1450">
    <property type="entry name" value="Regulator of K+ conductance, C-terminal domain"/>
    <property type="match status" value="2"/>
</dbReference>
<evidence type="ECO:0000256" key="7">
    <source>
        <dbReference type="SAM" id="Phobius"/>
    </source>
</evidence>
<feature type="domain" description="RCK C-terminal" evidence="8">
    <location>
        <begin position="298"/>
        <end position="384"/>
    </location>
</feature>
<feature type="transmembrane region" description="Helical" evidence="7">
    <location>
        <begin position="90"/>
        <end position="119"/>
    </location>
</feature>
<dbReference type="CDD" id="cd01115">
    <property type="entry name" value="SLC13_permease"/>
    <property type="match status" value="1"/>
</dbReference>
<feature type="transmembrane region" description="Helical" evidence="7">
    <location>
        <begin position="404"/>
        <end position="432"/>
    </location>
</feature>
<feature type="transmembrane region" description="Helical" evidence="7">
    <location>
        <begin position="131"/>
        <end position="153"/>
    </location>
</feature>
<sequence>MTREQIILFAIFGALLVMFIWGRYRYDLVAFSGLLAGVVLGVVPADEAFTGFGHPATVIVALVLIVSAGITRSGGVQLITKRLVSSDRGVNAHIAIMGALGAVMSGFMNNIAALALLMPVDAQTARKARRAVGYTLMPLSFATILGGMITLIGTPPNILVATFRQQALGSPFRMFDFAPVGLTIAAAGLLFIATIGWRLIPVRGGTAQAPSALIDDYVAELVVPEGSDLIGRAVHELEPEADRCDVAILSLYREGAPRYGPVRNAILAEGDVLVVEAGPEALNEFRSLVRLDYPKNASKTEGQITGEGMNLIEVVVTNDSRINGKTAQALGLGWRHQTILMGISREGKTMRDRVRRTVILPGDILLLLVPEETQGDVVTWLGGLPLASGTAVTNENRVWWGLGLFVLAIAAVSASLMTMPVALGFVIVGYVLCKVLTLQNLYTHVDWPVIVLLGSMIPLGLALDATGGSAVIASALLMLTSGQAAWVSLLLLMVVTMFLSDVLNNNATTIIAAPVGIRVAEQLDVSADPFLMAVAVAASCAFLTPIGHQNNTVILGPGGYRFSDYWRMGLPLEVIVLLAGVPAILLFWPL</sequence>
<dbReference type="Pfam" id="PF03600">
    <property type="entry name" value="CitMHS"/>
    <property type="match status" value="1"/>
</dbReference>
<dbReference type="PROSITE" id="PS51202">
    <property type="entry name" value="RCK_C"/>
    <property type="match status" value="2"/>
</dbReference>
<evidence type="ECO:0000313" key="9">
    <source>
        <dbReference type="EMBL" id="MFC7705262.1"/>
    </source>
</evidence>
<evidence type="ECO:0000256" key="1">
    <source>
        <dbReference type="ARBA" id="ARBA00004141"/>
    </source>
</evidence>
<dbReference type="RefSeq" id="WP_377404866.1">
    <property type="nucleotide sequence ID" value="NZ_JBHTFQ010000007.1"/>
</dbReference>
<feature type="domain" description="RCK C-terminal" evidence="8">
    <location>
        <begin position="206"/>
        <end position="291"/>
    </location>
</feature>
<accession>A0ABW2UPX5</accession>
<gene>
    <name evidence="9" type="ORF">ACFQXB_13765</name>
</gene>
<keyword evidence="10" id="KW-1185">Reference proteome</keyword>
<keyword evidence="2" id="KW-0813">Transport</keyword>
<keyword evidence="3 7" id="KW-0812">Transmembrane</keyword>
<comment type="caution">
    <text evidence="9">The sequence shown here is derived from an EMBL/GenBank/DDBJ whole genome shotgun (WGS) entry which is preliminary data.</text>
</comment>
<feature type="transmembrane region" description="Helical" evidence="7">
    <location>
        <begin position="475"/>
        <end position="499"/>
    </location>
</feature>
<dbReference type="EMBL" id="JBHTFQ010000007">
    <property type="protein sequence ID" value="MFC7705262.1"/>
    <property type="molecule type" value="Genomic_DNA"/>
</dbReference>
<feature type="transmembrane region" description="Helical" evidence="7">
    <location>
        <begin position="28"/>
        <end position="45"/>
    </location>
</feature>
<feature type="transmembrane region" description="Helical" evidence="7">
    <location>
        <begin position="177"/>
        <end position="200"/>
    </location>
</feature>
<dbReference type="Proteomes" id="UP001596516">
    <property type="component" value="Unassembled WGS sequence"/>
</dbReference>
<feature type="transmembrane region" description="Helical" evidence="7">
    <location>
        <begin position="52"/>
        <end position="70"/>
    </location>
</feature>
<feature type="transmembrane region" description="Helical" evidence="7">
    <location>
        <begin position="444"/>
        <end position="463"/>
    </location>
</feature>
<dbReference type="InterPro" id="IPR051679">
    <property type="entry name" value="DASS-Related_Transporters"/>
</dbReference>
<evidence type="ECO:0000256" key="2">
    <source>
        <dbReference type="ARBA" id="ARBA00022448"/>
    </source>
</evidence>
<evidence type="ECO:0000256" key="6">
    <source>
        <dbReference type="ARBA" id="ARBA00023136"/>
    </source>
</evidence>
<comment type="subcellular location">
    <subcellularLocation>
        <location evidence="1">Membrane</location>
        <topology evidence="1">Multi-pass membrane protein</topology>
    </subcellularLocation>
</comment>
<evidence type="ECO:0000259" key="8">
    <source>
        <dbReference type="PROSITE" id="PS51202"/>
    </source>
</evidence>
<feature type="transmembrane region" description="Helical" evidence="7">
    <location>
        <begin position="530"/>
        <end position="547"/>
    </location>
</feature>
<name>A0ABW2UPX5_9RHOB</name>
<keyword evidence="4" id="KW-0677">Repeat</keyword>
<dbReference type="InterPro" id="IPR036721">
    <property type="entry name" value="RCK_C_sf"/>
</dbReference>
<feature type="transmembrane region" description="Helical" evidence="7">
    <location>
        <begin position="568"/>
        <end position="588"/>
    </location>
</feature>
<dbReference type="InterPro" id="IPR006037">
    <property type="entry name" value="RCK_C"/>
</dbReference>
<feature type="transmembrane region" description="Helical" evidence="7">
    <location>
        <begin position="5"/>
        <end position="22"/>
    </location>
</feature>
<keyword evidence="5 7" id="KW-1133">Transmembrane helix</keyword>
<dbReference type="InterPro" id="IPR004680">
    <property type="entry name" value="Cit_transptr-like_dom"/>
</dbReference>
<evidence type="ECO:0000256" key="3">
    <source>
        <dbReference type="ARBA" id="ARBA00022692"/>
    </source>
</evidence>
<evidence type="ECO:0000256" key="5">
    <source>
        <dbReference type="ARBA" id="ARBA00022989"/>
    </source>
</evidence>
<keyword evidence="6 7" id="KW-0472">Membrane</keyword>
<organism evidence="9 10">
    <name type="scientific">Plastorhodobacter daqingensis</name>
    <dbReference type="NCBI Taxonomy" id="1387281"/>
    <lineage>
        <taxon>Bacteria</taxon>
        <taxon>Pseudomonadati</taxon>
        <taxon>Pseudomonadota</taxon>
        <taxon>Alphaproteobacteria</taxon>
        <taxon>Rhodobacterales</taxon>
        <taxon>Paracoccaceae</taxon>
        <taxon>Plastorhodobacter</taxon>
    </lineage>
</organism>
<dbReference type="PANTHER" id="PTHR43652">
    <property type="entry name" value="BASIC AMINO ACID ANTIPORTER YFCC-RELATED"/>
    <property type="match status" value="1"/>
</dbReference>
<dbReference type="PANTHER" id="PTHR43652:SF2">
    <property type="entry name" value="BASIC AMINO ACID ANTIPORTER YFCC-RELATED"/>
    <property type="match status" value="1"/>
</dbReference>
<dbReference type="Pfam" id="PF02080">
    <property type="entry name" value="TrkA_C"/>
    <property type="match status" value="2"/>
</dbReference>
<protein>
    <submittedName>
        <fullName evidence="9">SLC13 family permease</fullName>
    </submittedName>
</protein>
<evidence type="ECO:0000256" key="4">
    <source>
        <dbReference type="ARBA" id="ARBA00022737"/>
    </source>
</evidence>
<dbReference type="SUPFAM" id="SSF116726">
    <property type="entry name" value="TrkA C-terminal domain-like"/>
    <property type="match status" value="2"/>
</dbReference>